<accession>A0A1J5PG68</accession>
<gene>
    <name evidence="2" type="ORF">GALL_481920</name>
</gene>
<reference evidence="2" key="1">
    <citation type="submission" date="2016-10" db="EMBL/GenBank/DDBJ databases">
        <title>Sequence of Gallionella enrichment culture.</title>
        <authorList>
            <person name="Poehlein A."/>
            <person name="Muehling M."/>
            <person name="Daniel R."/>
        </authorList>
    </citation>
    <scope>NUCLEOTIDE SEQUENCE</scope>
</reference>
<evidence type="ECO:0000313" key="2">
    <source>
        <dbReference type="EMBL" id="OIQ70194.1"/>
    </source>
</evidence>
<comment type="caution">
    <text evidence="2">The sequence shown here is derived from an EMBL/GenBank/DDBJ whole genome shotgun (WGS) entry which is preliminary data.</text>
</comment>
<sequence length="200" mass="22870">MVLDEAGSPCRGHSVHRARKMSEPPGFWPGTQPRNRRAQFSPEATLERNASLPEDRILAYQKLRLCTCLVQQGSRFECRLARPDYSNLEPFERGEAVNPGGMGSKSQRQRCYRRRNIGEARQPGRDHHAVRRNALAISESDHKTVDISIYTRHLDRLDPRNVPLLEPKSIGREVPHRAWLECFKAAWLAIVSEGIAGRRR</sequence>
<dbReference type="EMBL" id="MLJW01004318">
    <property type="protein sequence ID" value="OIQ70194.1"/>
    <property type="molecule type" value="Genomic_DNA"/>
</dbReference>
<protein>
    <submittedName>
        <fullName evidence="2">Uncharacterized protein</fullName>
    </submittedName>
</protein>
<feature type="region of interest" description="Disordered" evidence="1">
    <location>
        <begin position="1"/>
        <end position="44"/>
    </location>
</feature>
<organism evidence="2">
    <name type="scientific">mine drainage metagenome</name>
    <dbReference type="NCBI Taxonomy" id="410659"/>
    <lineage>
        <taxon>unclassified sequences</taxon>
        <taxon>metagenomes</taxon>
        <taxon>ecological metagenomes</taxon>
    </lineage>
</organism>
<evidence type="ECO:0000256" key="1">
    <source>
        <dbReference type="SAM" id="MobiDB-lite"/>
    </source>
</evidence>
<name>A0A1J5PG68_9ZZZZ</name>
<dbReference type="AlphaFoldDB" id="A0A1J5PG68"/>
<proteinExistence type="predicted"/>